<dbReference type="VEuPathDB" id="TriTrypDB:TvY486_0601290"/>
<dbReference type="GO" id="GO:0005615">
    <property type="term" value="C:extracellular space"/>
    <property type="evidence" value="ECO:0007669"/>
    <property type="project" value="TreeGrafter"/>
</dbReference>
<feature type="transmembrane region" description="Helical" evidence="8">
    <location>
        <begin position="488"/>
        <end position="508"/>
    </location>
</feature>
<protein>
    <recommendedName>
        <fullName evidence="8">Sulfhydryl oxidase</fullName>
        <ecNumber evidence="8">1.8.3.2</ecNumber>
    </recommendedName>
</protein>
<dbReference type="Pfam" id="PF22220">
    <property type="entry name" value="QSOX_pErv"/>
    <property type="match status" value="1"/>
</dbReference>
<keyword evidence="5 8" id="KW-0560">Oxidoreductase</keyword>
<dbReference type="InterPro" id="IPR039798">
    <property type="entry name" value="Sulfhydryl_oxidase"/>
</dbReference>
<dbReference type="InterPro" id="IPR013766">
    <property type="entry name" value="Thioredoxin_domain"/>
</dbReference>
<keyword evidence="8" id="KW-0812">Transmembrane</keyword>
<evidence type="ECO:0000259" key="10">
    <source>
        <dbReference type="PROSITE" id="PS51324"/>
    </source>
</evidence>
<dbReference type="Pfam" id="PF04777">
    <property type="entry name" value="Evr1_Alr"/>
    <property type="match status" value="1"/>
</dbReference>
<dbReference type="EMBL" id="HE573022">
    <property type="protein sequence ID" value="CCC48338.1"/>
    <property type="molecule type" value="Genomic_DNA"/>
</dbReference>
<comment type="catalytic activity">
    <reaction evidence="8">
        <text>2 R'C(R)SH + O2 = R'C(R)S-S(R)CR' + H2O2</text>
        <dbReference type="Rhea" id="RHEA:17357"/>
        <dbReference type="ChEBI" id="CHEBI:15379"/>
        <dbReference type="ChEBI" id="CHEBI:16240"/>
        <dbReference type="ChEBI" id="CHEBI:16520"/>
        <dbReference type="ChEBI" id="CHEBI:17412"/>
        <dbReference type="EC" id="1.8.3.2"/>
    </reaction>
</comment>
<evidence type="ECO:0000256" key="2">
    <source>
        <dbReference type="ARBA" id="ARBA00022630"/>
    </source>
</evidence>
<evidence type="ECO:0000256" key="5">
    <source>
        <dbReference type="ARBA" id="ARBA00023002"/>
    </source>
</evidence>
<dbReference type="Pfam" id="PF00085">
    <property type="entry name" value="Thioredoxin"/>
    <property type="match status" value="1"/>
</dbReference>
<dbReference type="PROSITE" id="PS51324">
    <property type="entry name" value="ERV_ALR"/>
    <property type="match status" value="1"/>
</dbReference>
<dbReference type="PANTHER" id="PTHR22897">
    <property type="entry name" value="QUIESCIN Q6-RELATED SULFHYDRYL OXIDASE"/>
    <property type="match status" value="1"/>
</dbReference>
<keyword evidence="8" id="KW-0472">Membrane</keyword>
<accession>G0TWK0</accession>
<evidence type="ECO:0000256" key="3">
    <source>
        <dbReference type="ARBA" id="ARBA00022729"/>
    </source>
</evidence>
<dbReference type="InterPro" id="IPR053995">
    <property type="entry name" value="QSOX_pErv"/>
</dbReference>
<proteinExistence type="predicted"/>
<keyword evidence="4 8" id="KW-0274">FAD</keyword>
<organism evidence="11">
    <name type="scientific">Trypanosoma vivax (strain Y486)</name>
    <dbReference type="NCBI Taxonomy" id="1055687"/>
    <lineage>
        <taxon>Eukaryota</taxon>
        <taxon>Discoba</taxon>
        <taxon>Euglenozoa</taxon>
        <taxon>Kinetoplastea</taxon>
        <taxon>Metakinetoplastina</taxon>
        <taxon>Trypanosomatida</taxon>
        <taxon>Trypanosomatidae</taxon>
        <taxon>Trypanosoma</taxon>
        <taxon>Duttonella</taxon>
    </lineage>
</organism>
<dbReference type="InterPro" id="IPR036249">
    <property type="entry name" value="Thioredoxin-like_sf"/>
</dbReference>
<feature type="domain" description="ERV/ALR sulfhydryl oxidase" evidence="10">
    <location>
        <begin position="307"/>
        <end position="410"/>
    </location>
</feature>
<dbReference type="Gene3D" id="3.40.30.10">
    <property type="entry name" value="Glutaredoxin"/>
    <property type="match status" value="1"/>
</dbReference>
<keyword evidence="6" id="KW-1015">Disulfide bond</keyword>
<reference evidence="11" key="1">
    <citation type="journal article" date="2012" name="Proc. Natl. Acad. Sci. U.S.A.">
        <title>Antigenic diversity is generated by distinct evolutionary mechanisms in African trypanosome species.</title>
        <authorList>
            <person name="Jackson A.P."/>
            <person name="Berry A."/>
            <person name="Aslett M."/>
            <person name="Allison H.C."/>
            <person name="Burton P."/>
            <person name="Vavrova-Anderson J."/>
            <person name="Brown R."/>
            <person name="Browne H."/>
            <person name="Corton N."/>
            <person name="Hauser H."/>
            <person name="Gamble J."/>
            <person name="Gilderthorp R."/>
            <person name="Marcello L."/>
            <person name="McQuillan J."/>
            <person name="Otto T.D."/>
            <person name="Quail M.A."/>
            <person name="Sanders M.J."/>
            <person name="van Tonder A."/>
            <person name="Ginger M.L."/>
            <person name="Field M.C."/>
            <person name="Barry J.D."/>
            <person name="Hertz-Fowler C."/>
            <person name="Berriman M."/>
        </authorList>
    </citation>
    <scope>NUCLEOTIDE SEQUENCE</scope>
    <source>
        <strain evidence="11">Y486</strain>
    </source>
</reference>
<keyword evidence="8" id="KW-1133">Transmembrane helix</keyword>
<dbReference type="SUPFAM" id="SSF69000">
    <property type="entry name" value="FAD-dependent thiol oxidase"/>
    <property type="match status" value="1"/>
</dbReference>
<dbReference type="PANTHER" id="PTHR22897:SF8">
    <property type="entry name" value="SULFHYDRYL OXIDASE"/>
    <property type="match status" value="1"/>
</dbReference>
<dbReference type="SUPFAM" id="SSF52833">
    <property type="entry name" value="Thioredoxin-like"/>
    <property type="match status" value="1"/>
</dbReference>
<dbReference type="Gene3D" id="1.20.120.310">
    <property type="entry name" value="ERV/ALR sulfhydryl oxidase domain"/>
    <property type="match status" value="1"/>
</dbReference>
<feature type="signal peptide" evidence="9">
    <location>
        <begin position="1"/>
        <end position="25"/>
    </location>
</feature>
<feature type="chain" id="PRO_5003409767" description="Sulfhydryl oxidase" evidence="9">
    <location>
        <begin position="26"/>
        <end position="523"/>
    </location>
</feature>
<comment type="cofactor">
    <cofactor evidence="1 8">
        <name>FAD</name>
        <dbReference type="ChEBI" id="CHEBI:57692"/>
    </cofactor>
</comment>
<keyword evidence="3 9" id="KW-0732">Signal</keyword>
<evidence type="ECO:0000256" key="6">
    <source>
        <dbReference type="ARBA" id="ARBA00023157"/>
    </source>
</evidence>
<dbReference type="GO" id="GO:0000139">
    <property type="term" value="C:Golgi membrane"/>
    <property type="evidence" value="ECO:0007669"/>
    <property type="project" value="TreeGrafter"/>
</dbReference>
<dbReference type="CDD" id="cd02961">
    <property type="entry name" value="PDI_a_family"/>
    <property type="match status" value="1"/>
</dbReference>
<name>G0TWK0_TRYVY</name>
<sequence length="523" mass="58889">MPLVRHFLVRSWLLLFALFHVSVNGQVSHPSLGPTLFSNVNTVVDLSAVDWDKIHRSASHCPWLILFYNDGCGGCRWFAPRYSNFSTLLKGNYGSDVLQSVTAGAVNCAAWTETCNMYDISSVPHIKFFYPSCTDDGGRMCASGQMKNVALSSDRRAVSEIAEDTRELVKRHFAIDDARLERCIDMHFSLYASKADLLQSAKKEPRKQFIEITDVHATDIAGGFFSILFYDVALSGLQSPESIEALKGFLLLVSRALPSLSADLVINALQALEKRFSVACWRRAVVNAAIPFEGEPRKVVWRTCKGSAPQYRGVPCAMWLLFHSLTVNAKIADDPLNIIQRFIKFFFTCDTCRKHFMEFKFDAKADKHFMEFKFDAKADPVLQLWSAHNSVNARLEKETEGADPLVPKRQFPTREICPECYGAEGGFIPGKVAVFLRTRYDWSKLSRELAVVKSQWGGGGREADDESWIKGCRDLFPTQEGPSVLPSLWGWVSLVGFVGPVLCFAFHLPRSRRHTSRQYRPKV</sequence>
<gene>
    <name evidence="11" type="ORF">TVY486_0601290</name>
</gene>
<dbReference type="AlphaFoldDB" id="G0TWK0"/>
<dbReference type="GO" id="GO:0016971">
    <property type="term" value="F:flavin-dependent sulfhydryl oxidase activity"/>
    <property type="evidence" value="ECO:0007669"/>
    <property type="project" value="InterPro"/>
</dbReference>
<dbReference type="GO" id="GO:0006457">
    <property type="term" value="P:protein folding"/>
    <property type="evidence" value="ECO:0007669"/>
    <property type="project" value="TreeGrafter"/>
</dbReference>
<dbReference type="InterPro" id="IPR017905">
    <property type="entry name" value="ERV/ALR_sulphydryl_oxidase"/>
</dbReference>
<keyword evidence="2 8" id="KW-0285">Flavoprotein</keyword>
<evidence type="ECO:0000256" key="8">
    <source>
        <dbReference type="RuleBase" id="RU371123"/>
    </source>
</evidence>
<evidence type="ECO:0000313" key="11">
    <source>
        <dbReference type="EMBL" id="CCC48338.1"/>
    </source>
</evidence>
<dbReference type="GO" id="GO:0003756">
    <property type="term" value="F:protein disulfide isomerase activity"/>
    <property type="evidence" value="ECO:0007669"/>
    <property type="project" value="TreeGrafter"/>
</dbReference>
<evidence type="ECO:0000256" key="4">
    <source>
        <dbReference type="ARBA" id="ARBA00022827"/>
    </source>
</evidence>
<keyword evidence="7" id="KW-0325">Glycoprotein</keyword>
<evidence type="ECO:0000256" key="9">
    <source>
        <dbReference type="SAM" id="SignalP"/>
    </source>
</evidence>
<dbReference type="InterPro" id="IPR036774">
    <property type="entry name" value="ERV/ALR_sulphydryl_oxid_sf"/>
</dbReference>
<evidence type="ECO:0000256" key="1">
    <source>
        <dbReference type="ARBA" id="ARBA00001974"/>
    </source>
</evidence>
<dbReference type="EC" id="1.8.3.2" evidence="8"/>
<evidence type="ECO:0000256" key="7">
    <source>
        <dbReference type="ARBA" id="ARBA00023180"/>
    </source>
</evidence>